<evidence type="ECO:0000259" key="4">
    <source>
        <dbReference type="Pfam" id="PF05118"/>
    </source>
</evidence>
<organism evidence="5 6">
    <name type="scientific">Alteromonas naphthalenivorans</name>
    <dbReference type="NCBI Taxonomy" id="715451"/>
    <lineage>
        <taxon>Bacteria</taxon>
        <taxon>Pseudomonadati</taxon>
        <taxon>Pseudomonadota</taxon>
        <taxon>Gammaproteobacteria</taxon>
        <taxon>Alteromonadales</taxon>
        <taxon>Alteromonadaceae</taxon>
        <taxon>Alteromonas/Salinimonas group</taxon>
        <taxon>Alteromonas</taxon>
    </lineage>
</organism>
<dbReference type="SUPFAM" id="SSF51197">
    <property type="entry name" value="Clavaminate synthase-like"/>
    <property type="match status" value="1"/>
</dbReference>
<dbReference type="InterPro" id="IPR051821">
    <property type="entry name" value="Asp/Asn_beta-hydroxylase"/>
</dbReference>
<dbReference type="KEGG" id="alt:ambt_12950"/>
<dbReference type="Pfam" id="PF05118">
    <property type="entry name" value="Asp_Arg_Hydrox"/>
    <property type="match status" value="1"/>
</dbReference>
<dbReference type="Gene3D" id="2.60.120.330">
    <property type="entry name" value="B-lactam Antibiotic, Isopenicillin N Synthase, Chain"/>
    <property type="match status" value="1"/>
</dbReference>
<dbReference type="PANTHER" id="PTHR46332">
    <property type="entry name" value="ASPARTATE BETA-HYDROXYLASE DOMAIN-CONTAINING PROTEIN 2"/>
    <property type="match status" value="1"/>
</dbReference>
<keyword evidence="2" id="KW-0223">Dioxygenase</keyword>
<evidence type="ECO:0000256" key="3">
    <source>
        <dbReference type="ARBA" id="ARBA00023002"/>
    </source>
</evidence>
<dbReference type="Proteomes" id="UP000000683">
    <property type="component" value="Chromosome"/>
</dbReference>
<sequence length="333" mass="38016">MLPTFMNQKKSKIDSILANIANLIENGLYDTALADYRRLYQQAPSFLEPSEEFSITKSQATHIHNAANLARRDLIIKTKSICSTKRIEESVSALCGLSQKAFDKQHQSPSFLFVPQLPSSPFPSIDSVENLRDFIQQLSYHKGYFLSCVSKVNEKYIHDIDEVPDTQEWRNLTKCWNSLHLMKGGKLTPVGETLPDEIKTIIRSPLLADCPEHAPEIVISVLDAKTKIPPHFGISNIKWTLHIPLLVNELSYIEAAGERQYWTQDKEALLFDDSYKHSAENGADEKRAVLILDIWNPYLSIEERSDIKALMEIYSKWSSQYGSLATLDRRLYK</sequence>
<comment type="similarity">
    <text evidence="1">Belongs to the aspartyl/asparaginyl beta-hydroxylase family.</text>
</comment>
<dbReference type="PANTHER" id="PTHR46332:SF5">
    <property type="entry name" value="ASPARTATE BETA-HYDROXYLASE DOMAIN CONTAINING 2"/>
    <property type="match status" value="1"/>
</dbReference>
<keyword evidence="6" id="KW-1185">Reference proteome</keyword>
<evidence type="ECO:0000256" key="2">
    <source>
        <dbReference type="ARBA" id="ARBA00022964"/>
    </source>
</evidence>
<dbReference type="AlphaFoldDB" id="F5ZDZ6"/>
<dbReference type="RefSeq" id="WP_013785038.1">
    <property type="nucleotide sequence ID" value="NC_015554.1"/>
</dbReference>
<reference evidence="5 6" key="1">
    <citation type="journal article" date="2011" name="J. Bacteriol.">
        <title>Complete genome sequence of the polycyclic aromatic hydrocarbon-degrading bacterium Alteromonas sp. strain SN2.</title>
        <authorList>
            <person name="Jin H.M."/>
            <person name="Jeong H."/>
            <person name="Moon E.J."/>
            <person name="Math R.K."/>
            <person name="Lee K."/>
            <person name="Kim H.J."/>
            <person name="Jeon C.O."/>
            <person name="Oh T.K."/>
            <person name="Kim J.F."/>
        </authorList>
    </citation>
    <scope>NUCLEOTIDE SEQUENCE [LARGE SCALE GENOMIC DNA]</scope>
    <source>
        <strain evidence="6">JCM 17741 / KACC 18427 / KCTC 11700BP / SN2</strain>
    </source>
</reference>
<proteinExistence type="inferred from homology"/>
<dbReference type="eggNOG" id="COG3555">
    <property type="taxonomic scope" value="Bacteria"/>
</dbReference>
<evidence type="ECO:0000256" key="1">
    <source>
        <dbReference type="ARBA" id="ARBA00007730"/>
    </source>
</evidence>
<dbReference type="HOGENOM" id="CLU_822950_0_0_6"/>
<protein>
    <submittedName>
        <fullName evidence="5">Aspartyl/asparaginyl beta-hydroxylase</fullName>
    </submittedName>
</protein>
<dbReference type="InterPro" id="IPR027443">
    <property type="entry name" value="IPNS-like_sf"/>
</dbReference>
<dbReference type="GO" id="GO:0051213">
    <property type="term" value="F:dioxygenase activity"/>
    <property type="evidence" value="ECO:0007669"/>
    <property type="project" value="UniProtKB-KW"/>
</dbReference>
<evidence type="ECO:0000313" key="6">
    <source>
        <dbReference type="Proteomes" id="UP000000683"/>
    </source>
</evidence>
<gene>
    <name evidence="5" type="ordered locus">ambt_12950</name>
</gene>
<name>F5ZDZ6_ALTNA</name>
<dbReference type="EMBL" id="CP002339">
    <property type="protein sequence ID" value="AEF04108.1"/>
    <property type="molecule type" value="Genomic_DNA"/>
</dbReference>
<evidence type="ECO:0000313" key="5">
    <source>
        <dbReference type="EMBL" id="AEF04108.1"/>
    </source>
</evidence>
<feature type="domain" description="Aspartyl/asparaginy/proline hydroxylase" evidence="4">
    <location>
        <begin position="169"/>
        <end position="297"/>
    </location>
</feature>
<accession>F5ZDZ6</accession>
<dbReference type="InterPro" id="IPR007803">
    <property type="entry name" value="Asp/Arg/Pro-Hydrxlase"/>
</dbReference>
<keyword evidence="3" id="KW-0560">Oxidoreductase</keyword>